<accession>A0ABZ2J8N7</accession>
<evidence type="ECO:0000259" key="3">
    <source>
        <dbReference type="Pfam" id="PF10370"/>
    </source>
</evidence>
<organism evidence="4 5">
    <name type="scientific">Candidatus Dehalogenimonas loeffleri</name>
    <dbReference type="NCBI Taxonomy" id="3127115"/>
    <lineage>
        <taxon>Bacteria</taxon>
        <taxon>Bacillati</taxon>
        <taxon>Chloroflexota</taxon>
        <taxon>Dehalococcoidia</taxon>
        <taxon>Dehalococcoidales</taxon>
        <taxon>Dehalococcoidaceae</taxon>
        <taxon>Dehalogenimonas</taxon>
    </lineage>
</organism>
<dbReference type="InterPro" id="IPR036663">
    <property type="entry name" value="Fumarylacetoacetase_C_sf"/>
</dbReference>
<dbReference type="PANTHER" id="PTHR11820:SF7">
    <property type="entry name" value="ACYLPYRUVASE FAHD1, MITOCHONDRIAL"/>
    <property type="match status" value="1"/>
</dbReference>
<dbReference type="Pfam" id="PF10370">
    <property type="entry name" value="Rv2993c-like_N"/>
    <property type="match status" value="1"/>
</dbReference>
<dbReference type="Proteomes" id="UP001375370">
    <property type="component" value="Chromosome"/>
</dbReference>
<sequence>MNIVRFKAPDGGEHYGIIEAETVRELTGTPFKNIEYTGRDFDPQAVQLLAPCQPSKIVCLGVNYHGHAREMNHKIPDAPLIFLKPSTAVIGPEADILYPPMSHRVDYEAELAVVIKKPVWRVSREAARDCILGYTCFNDVTARDLQKQDGQWARAKGFDTFAAVGPWISTSADPAALTVESYLNGERKQYGNTADLIYPVDYLIHFISHVMTLLPGDVVATGTPSGIGPMQPGDTIEIKIDGVGTLRNQVACIEEPEVR</sequence>
<dbReference type="SUPFAM" id="SSF56529">
    <property type="entry name" value="FAH"/>
    <property type="match status" value="1"/>
</dbReference>
<feature type="domain" description="Rv2993c-like N-terminal" evidence="3">
    <location>
        <begin position="1"/>
        <end position="51"/>
    </location>
</feature>
<keyword evidence="1" id="KW-0479">Metal-binding</keyword>
<gene>
    <name evidence="4" type="ORF">V8247_01130</name>
</gene>
<dbReference type="Gene3D" id="3.90.850.10">
    <property type="entry name" value="Fumarylacetoacetase-like, C-terminal domain"/>
    <property type="match status" value="1"/>
</dbReference>
<dbReference type="GO" id="GO:0016787">
    <property type="term" value="F:hydrolase activity"/>
    <property type="evidence" value="ECO:0007669"/>
    <property type="project" value="UniProtKB-KW"/>
</dbReference>
<dbReference type="InterPro" id="IPR018833">
    <property type="entry name" value="Rv2993c-like_N"/>
</dbReference>
<dbReference type="RefSeq" id="WP_338737923.1">
    <property type="nucleotide sequence ID" value="NZ_CP146612.1"/>
</dbReference>
<dbReference type="PANTHER" id="PTHR11820">
    <property type="entry name" value="ACYLPYRUVASE"/>
    <property type="match status" value="1"/>
</dbReference>
<evidence type="ECO:0000256" key="1">
    <source>
        <dbReference type="ARBA" id="ARBA00022723"/>
    </source>
</evidence>
<reference evidence="4 5" key="1">
    <citation type="submission" date="2024-03" db="EMBL/GenBank/DDBJ databases">
        <title>A Dehalogenimonas Isolated from Estuarine Sediments Dihaloeliminates Chlorinated Alkanes.</title>
        <authorList>
            <person name="Yang Y."/>
            <person name="Wang H."/>
        </authorList>
    </citation>
    <scope>NUCLEOTIDE SEQUENCE [LARGE SCALE GENOMIC DNA]</scope>
    <source>
        <strain evidence="4 5">W</strain>
    </source>
</reference>
<evidence type="ECO:0000313" key="5">
    <source>
        <dbReference type="Proteomes" id="UP001375370"/>
    </source>
</evidence>
<dbReference type="Pfam" id="PF01557">
    <property type="entry name" value="FAA_hydrolase"/>
    <property type="match status" value="1"/>
</dbReference>
<evidence type="ECO:0000313" key="4">
    <source>
        <dbReference type="EMBL" id="WWX25604.1"/>
    </source>
</evidence>
<name>A0ABZ2J8N7_9CHLR</name>
<proteinExistence type="predicted"/>
<dbReference type="Gene3D" id="2.30.30.370">
    <property type="entry name" value="FAH"/>
    <property type="match status" value="1"/>
</dbReference>
<keyword evidence="4" id="KW-0378">Hydrolase</keyword>
<protein>
    <submittedName>
        <fullName evidence="4">Fumarylacetoacetate hydrolase family protein</fullName>
    </submittedName>
</protein>
<dbReference type="InterPro" id="IPR011234">
    <property type="entry name" value="Fumarylacetoacetase-like_C"/>
</dbReference>
<keyword evidence="5" id="KW-1185">Reference proteome</keyword>
<evidence type="ECO:0000259" key="2">
    <source>
        <dbReference type="Pfam" id="PF01557"/>
    </source>
</evidence>
<feature type="domain" description="Fumarylacetoacetase-like C-terminal" evidence="2">
    <location>
        <begin position="56"/>
        <end position="250"/>
    </location>
</feature>
<dbReference type="EMBL" id="CP146612">
    <property type="protein sequence ID" value="WWX25604.1"/>
    <property type="molecule type" value="Genomic_DNA"/>
</dbReference>